<name>A0AAU8ACR7_9RHOB</name>
<gene>
    <name evidence="1" type="ORF">PVT71_08900</name>
</gene>
<dbReference type="InterPro" id="IPR024091">
    <property type="entry name" value="LnmK-like_bifun_acyl/decarbox"/>
</dbReference>
<dbReference type="AlphaFoldDB" id="A0AAU8ACR7"/>
<proteinExistence type="predicted"/>
<accession>A0AAU8ACR7</accession>
<dbReference type="RefSeq" id="WP_353471433.1">
    <property type="nucleotide sequence ID" value="NZ_CP123384.1"/>
</dbReference>
<evidence type="ECO:0008006" key="2">
    <source>
        <dbReference type="Google" id="ProtNLM"/>
    </source>
</evidence>
<dbReference type="Gene3D" id="3.10.129.10">
    <property type="entry name" value="Hotdog Thioesterase"/>
    <property type="match status" value="1"/>
</dbReference>
<dbReference type="EMBL" id="CP123384">
    <property type="protein sequence ID" value="XCC92605.1"/>
    <property type="molecule type" value="Genomic_DNA"/>
</dbReference>
<evidence type="ECO:0000313" key="1">
    <source>
        <dbReference type="EMBL" id="XCC92605.1"/>
    </source>
</evidence>
<protein>
    <recommendedName>
        <fullName evidence="2">MaoC-like domain-containing protein</fullName>
    </recommendedName>
</protein>
<reference evidence="1" key="1">
    <citation type="submission" date="2023-02" db="EMBL/GenBank/DDBJ databases">
        <title>Description and genomic characterization of Salipiger bruguierae sp. nov., isolated from the sediment of mangrove plant Bruguiera sexangula.</title>
        <authorList>
            <person name="Long M."/>
        </authorList>
    </citation>
    <scope>NUCLEOTIDE SEQUENCE</scope>
    <source>
        <strain evidence="1">H15</strain>
    </source>
</reference>
<dbReference type="NCBIfam" id="TIGR04098">
    <property type="entry name" value="LnmK_bifunc"/>
    <property type="match status" value="1"/>
</dbReference>
<organism evidence="1">
    <name type="scientific">Alloyangia sp. H15</name>
    <dbReference type="NCBI Taxonomy" id="3029062"/>
    <lineage>
        <taxon>Bacteria</taxon>
        <taxon>Pseudomonadati</taxon>
        <taxon>Pseudomonadota</taxon>
        <taxon>Alphaproteobacteria</taxon>
        <taxon>Rhodobacterales</taxon>
        <taxon>Roseobacteraceae</taxon>
        <taxon>Alloyangia</taxon>
    </lineage>
</organism>
<sequence>MPHMGASGLRRSWLLREACHRHWLAIAEQAGVKPSELRDRSGARVMASVVACTVNGDARAFREDDECQLLMTEVPRAQNGWRSQCDLSARGKSLRVEIMTSFARRNGRSNAELGAPDLGGAFRAERDHADARRTCLIRTLGHHDRARAAQDDAPPHLSFEIQEDTHLNGVGLVYFAIIHDMIEQAERNAAPEFVGRFGMRDRRAHFFGNLDVGDRLDITARASAKALSPAACVLVRSHARRASDGRVIACAESIYGA</sequence>